<dbReference type="SMART" id="SM00248">
    <property type="entry name" value="ANK"/>
    <property type="match status" value="4"/>
</dbReference>
<comment type="caution">
    <text evidence="3">The sequence shown here is derived from an EMBL/GenBank/DDBJ whole genome shotgun (WGS) entry which is preliminary data.</text>
</comment>
<proteinExistence type="predicted"/>
<dbReference type="GO" id="GO:0030837">
    <property type="term" value="P:negative regulation of actin filament polymerization"/>
    <property type="evidence" value="ECO:0007669"/>
    <property type="project" value="InterPro"/>
</dbReference>
<feature type="compositionally biased region" description="Polar residues" evidence="2">
    <location>
        <begin position="666"/>
        <end position="679"/>
    </location>
</feature>
<dbReference type="GO" id="GO:0005856">
    <property type="term" value="C:cytoskeleton"/>
    <property type="evidence" value="ECO:0007669"/>
    <property type="project" value="TreeGrafter"/>
</dbReference>
<dbReference type="PROSITE" id="PS50297">
    <property type="entry name" value="ANK_REP_REGION"/>
    <property type="match status" value="3"/>
</dbReference>
<accession>A0A8E0S1G1</accession>
<feature type="compositionally biased region" description="Low complexity" evidence="2">
    <location>
        <begin position="592"/>
        <end position="612"/>
    </location>
</feature>
<feature type="region of interest" description="Disordered" evidence="2">
    <location>
        <begin position="570"/>
        <end position="688"/>
    </location>
</feature>
<evidence type="ECO:0000313" key="3">
    <source>
        <dbReference type="EMBL" id="KAA0199031.1"/>
    </source>
</evidence>
<organism evidence="3 4">
    <name type="scientific">Fasciolopsis buskii</name>
    <dbReference type="NCBI Taxonomy" id="27845"/>
    <lineage>
        <taxon>Eukaryota</taxon>
        <taxon>Metazoa</taxon>
        <taxon>Spiralia</taxon>
        <taxon>Lophotrochozoa</taxon>
        <taxon>Platyhelminthes</taxon>
        <taxon>Trematoda</taxon>
        <taxon>Digenea</taxon>
        <taxon>Plagiorchiida</taxon>
        <taxon>Echinostomata</taxon>
        <taxon>Echinostomatoidea</taxon>
        <taxon>Fasciolidae</taxon>
        <taxon>Fasciolopsis</taxon>
    </lineage>
</organism>
<dbReference type="EMBL" id="LUCM01001367">
    <property type="protein sequence ID" value="KAA0199031.1"/>
    <property type="molecule type" value="Genomic_DNA"/>
</dbReference>
<evidence type="ECO:0000256" key="2">
    <source>
        <dbReference type="SAM" id="MobiDB-lite"/>
    </source>
</evidence>
<dbReference type="Gene3D" id="1.25.40.20">
    <property type="entry name" value="Ankyrin repeat-containing domain"/>
    <property type="match status" value="1"/>
</dbReference>
<gene>
    <name evidence="3" type="ORF">FBUS_08456</name>
</gene>
<feature type="repeat" description="ANK" evidence="1">
    <location>
        <begin position="1126"/>
        <end position="1148"/>
    </location>
</feature>
<keyword evidence="4" id="KW-1185">Reference proteome</keyword>
<feature type="region of interest" description="Disordered" evidence="2">
    <location>
        <begin position="838"/>
        <end position="889"/>
    </location>
</feature>
<dbReference type="PROSITE" id="PS50088">
    <property type="entry name" value="ANK_REPEAT"/>
    <property type="match status" value="3"/>
</dbReference>
<sequence length="1232" mass="136997">MSAPYGPGTALFIQPGQSELHHPAAFAEPYSNSRMLQSPGHEPCFSWEPVTQQYSPVDLSTMSFQRASVGPIINGSPHFFPVSDSEEDKDEFVTFGTCTSLRGERSAYDPMHSNYAQTTSINGAMTDIDDVSHVPTSAGLDVDEACDEMKAMPDGLSVVDSDYIRLARENELLRQENLRLHELNETFEKKQYAQNSETLVLDESSAGLLDDDDQIEEIIEEEIHTIKHARPPTIVAPTRQELTSEYIESQDEAIQSMSPERKNVGIGNWSSSQHHLIDLSAPVIDESQFPASYWARLEELFYSRFGSSRPITRELGVQTREATHRTAATMAVPLQLTPKERHCFGVSVSPVMQSVGVMCPRVSTREFGCTTLESGVAVRDWIDNRLVGMSDTTRKLVHRLFKSSLRSREEFLDTILHVVKRDLRHVGLQIKPEQRSQFAYTRSERMVSTASGGDVPLDLTDKRETESKMVEARPTLSHRSVLTYHIAGTSVACETETPLLRSQGAQAVPDAPDVTACSVQVGQQLQTVDQALDPISYYTRHVTTGIQVGSEATETDVILSESEVERLWHSSKHRSQSFQKQAGHQSDTLVETSSTTSTQQQQQQQQQQPQSTVESTFSSVSMGGVHPQTPARVVHTEVPHEQSSTQSPQKSNFTPTKVQRTEKVVTESNFTRSPQSSTAGDDLRHLSSGSLRQSAPYWTNASGSSESYTVSTERRMIDELSQRHLLPSDVDLEALSRGDQEALDAAIARAKDLGTTHVVREFQPEVEVVHHLDGALESQSPFIPTTPESAFTPAVHPGAKSFKVSSTGEEDGFHIPVIHSSLATNSPNSQVRAIPVERVQSSSTRLPATTRLEAVPPRKRATTRSDLRPSTSDESDEIVPQINRPSSRMVSYRPNEKQSIMETHVDEAQTEKCILSKRVDTETQLRKSHPANLIPHRNHSFVMPADVEIACQFLTEHYKKQTVAQSWSSTRNEFEKLRTTWFDLTGATKLELEKLEDFVAILYEHHEDLLRDVMQSVDDNGSTSLHYAVGHGAWPVVNLILDSGYAEPDRFNLVGFSPIMIATVCNVSDSSALTTLNRLFQAGNVNLRSNTSTRQTPLMMAASNASRDVVALLLEHGAQVNMQDTSGNTALMFALESGDLSVISLLLDCPDLDLTLRDNDGQDALSIAKSKENYVAVNMIERVWVGFPNEFTEKRTTTTTTTTTVSKYVVWKEFPIFVFIDYIFYLHVLSSQ</sequence>
<feature type="compositionally biased region" description="Polar residues" evidence="2">
    <location>
        <begin position="576"/>
        <end position="591"/>
    </location>
</feature>
<evidence type="ECO:0000256" key="1">
    <source>
        <dbReference type="PROSITE-ProRule" id="PRU00023"/>
    </source>
</evidence>
<dbReference type="AlphaFoldDB" id="A0A8E0S1G1"/>
<name>A0A8E0S1G1_9TREM</name>
<dbReference type="GO" id="GO:0005737">
    <property type="term" value="C:cytoplasm"/>
    <property type="evidence" value="ECO:0007669"/>
    <property type="project" value="TreeGrafter"/>
</dbReference>
<dbReference type="InterPro" id="IPR047184">
    <property type="entry name" value="KANK1-4"/>
</dbReference>
<keyword evidence="1" id="KW-0040">ANK repeat</keyword>
<evidence type="ECO:0000313" key="4">
    <source>
        <dbReference type="Proteomes" id="UP000728185"/>
    </source>
</evidence>
<dbReference type="Proteomes" id="UP000728185">
    <property type="component" value="Unassembled WGS sequence"/>
</dbReference>
<dbReference type="PANTHER" id="PTHR24168:SF21">
    <property type="entry name" value="KANK, ISOFORM D"/>
    <property type="match status" value="1"/>
</dbReference>
<protein>
    <submittedName>
        <fullName evidence="3">Putative KN motif and ankyrin repeat domain-containing protein</fullName>
    </submittedName>
</protein>
<feature type="compositionally biased region" description="Polar residues" evidence="2">
    <location>
        <begin position="641"/>
        <end position="658"/>
    </location>
</feature>
<dbReference type="PANTHER" id="PTHR24168">
    <property type="entry name" value="KN MOTIF AND ANKYRIN REPEAT DOMAIN-CONTAINING"/>
    <property type="match status" value="1"/>
</dbReference>
<feature type="repeat" description="ANK" evidence="1">
    <location>
        <begin position="1020"/>
        <end position="1044"/>
    </location>
</feature>
<dbReference type="Pfam" id="PF12796">
    <property type="entry name" value="Ank_2"/>
    <property type="match status" value="1"/>
</dbReference>
<dbReference type="InterPro" id="IPR002110">
    <property type="entry name" value="Ankyrin_rpt"/>
</dbReference>
<dbReference type="OrthoDB" id="5406014at2759"/>
<dbReference type="InterPro" id="IPR036770">
    <property type="entry name" value="Ankyrin_rpt-contain_sf"/>
</dbReference>
<feature type="repeat" description="ANK" evidence="1">
    <location>
        <begin position="1093"/>
        <end position="1125"/>
    </location>
</feature>
<reference evidence="3" key="1">
    <citation type="submission" date="2019-05" db="EMBL/GenBank/DDBJ databases">
        <title>Annotation for the trematode Fasciolopsis buski.</title>
        <authorList>
            <person name="Choi Y.-J."/>
        </authorList>
    </citation>
    <scope>NUCLEOTIDE SEQUENCE</scope>
    <source>
        <strain evidence="3">HT</strain>
        <tissue evidence="3">Whole worm</tissue>
    </source>
</reference>
<dbReference type="SUPFAM" id="SSF48403">
    <property type="entry name" value="Ankyrin repeat"/>
    <property type="match status" value="1"/>
</dbReference>